<dbReference type="Pfam" id="PF01826">
    <property type="entry name" value="TIL"/>
    <property type="match status" value="3"/>
</dbReference>
<evidence type="ECO:0000313" key="7">
    <source>
        <dbReference type="WBParaSite" id="NBR_0001200201-mRNA-1"/>
    </source>
</evidence>
<dbReference type="AlphaFoldDB" id="A0A0N4Y782"/>
<dbReference type="Proteomes" id="UP000271162">
    <property type="component" value="Unassembled WGS sequence"/>
</dbReference>
<dbReference type="Gene3D" id="2.10.25.10">
    <property type="entry name" value="Laminin"/>
    <property type="match status" value="3"/>
</dbReference>
<keyword evidence="3" id="KW-1015">Disulfide bond</keyword>
<sequence length="306" mass="33173">MGRTGPTADQPRERVYSHDIKHLVSNCPVYIAWEKCCKKPAGSTNMLLTVLGVCSQQCIGDCRCRKGFLRNDNGACVANCSDESSKPVCPKNSEFTDCGSACEPSCRDPRPKTCSLQCVVGCQCKPGFFRNDRNECVAECDNASGNVCSENEEFRQCGTACEPSCENPNPQVCTLQCILNVCQCKPGFFRDSNGKCVATCRGSCGKNEERKKCGTACEPTCANPNPRCTKQCINNVCQCKTGFVRDDSNNCIPLRSCLTDTTTATPASCAEVKCRPGTICAMVEQPCKQQNCPAPVPQISLFASYD</sequence>
<keyword evidence="1" id="KW-0646">Protease inhibitor</keyword>
<gene>
    <name evidence="5" type="ORF">NBR_LOCUS12003</name>
</gene>
<feature type="domain" description="TIL" evidence="4">
    <location>
        <begin position="148"/>
        <end position="198"/>
    </location>
</feature>
<evidence type="ECO:0000256" key="2">
    <source>
        <dbReference type="ARBA" id="ARBA00022900"/>
    </source>
</evidence>
<dbReference type="InterPro" id="IPR036084">
    <property type="entry name" value="Ser_inhib-like_sf"/>
</dbReference>
<feature type="domain" description="TIL" evidence="4">
    <location>
        <begin position="204"/>
        <end position="257"/>
    </location>
</feature>
<dbReference type="STRING" id="27835.A0A0N4Y782"/>
<dbReference type="GO" id="GO:0004867">
    <property type="term" value="F:serine-type endopeptidase inhibitor activity"/>
    <property type="evidence" value="ECO:0007669"/>
    <property type="project" value="UniProtKB-KW"/>
</dbReference>
<keyword evidence="6" id="KW-1185">Reference proteome</keyword>
<dbReference type="CDD" id="cd19941">
    <property type="entry name" value="TIL"/>
    <property type="match status" value="3"/>
</dbReference>
<name>A0A0N4Y782_NIPBR</name>
<proteinExistence type="predicted"/>
<evidence type="ECO:0000256" key="3">
    <source>
        <dbReference type="ARBA" id="ARBA00023157"/>
    </source>
</evidence>
<dbReference type="InterPro" id="IPR002919">
    <property type="entry name" value="TIL_dom"/>
</dbReference>
<evidence type="ECO:0000256" key="1">
    <source>
        <dbReference type="ARBA" id="ARBA00022690"/>
    </source>
</evidence>
<evidence type="ECO:0000313" key="6">
    <source>
        <dbReference type="Proteomes" id="UP000271162"/>
    </source>
</evidence>
<dbReference type="SUPFAM" id="SSF57567">
    <property type="entry name" value="Serine protease inhibitors"/>
    <property type="match status" value="3"/>
</dbReference>
<dbReference type="PANTHER" id="PTHR23259:SF70">
    <property type="entry name" value="ACCESSORY GLAND PROTEIN ACP62F-RELATED"/>
    <property type="match status" value="1"/>
</dbReference>
<protein>
    <submittedName>
        <fullName evidence="7">Trypsin Inhibitor like cysteine rich domain protein</fullName>
    </submittedName>
</protein>
<dbReference type="PANTHER" id="PTHR23259">
    <property type="entry name" value="RIDDLE"/>
    <property type="match status" value="1"/>
</dbReference>
<organism evidence="7">
    <name type="scientific">Nippostrongylus brasiliensis</name>
    <name type="common">Rat hookworm</name>
    <dbReference type="NCBI Taxonomy" id="27835"/>
    <lineage>
        <taxon>Eukaryota</taxon>
        <taxon>Metazoa</taxon>
        <taxon>Ecdysozoa</taxon>
        <taxon>Nematoda</taxon>
        <taxon>Chromadorea</taxon>
        <taxon>Rhabditida</taxon>
        <taxon>Rhabditina</taxon>
        <taxon>Rhabditomorpha</taxon>
        <taxon>Strongyloidea</taxon>
        <taxon>Heligmosomidae</taxon>
        <taxon>Nippostrongylus</taxon>
    </lineage>
</organism>
<dbReference type="EMBL" id="UYSL01020651">
    <property type="protein sequence ID" value="VDL75592.1"/>
    <property type="molecule type" value="Genomic_DNA"/>
</dbReference>
<reference evidence="5 6" key="2">
    <citation type="submission" date="2018-11" db="EMBL/GenBank/DDBJ databases">
        <authorList>
            <consortium name="Pathogen Informatics"/>
        </authorList>
    </citation>
    <scope>NUCLEOTIDE SEQUENCE [LARGE SCALE GENOMIC DNA]</scope>
</reference>
<reference evidence="7" key="1">
    <citation type="submission" date="2017-02" db="UniProtKB">
        <authorList>
            <consortium name="WormBaseParasite"/>
        </authorList>
    </citation>
    <scope>IDENTIFICATION</scope>
</reference>
<feature type="domain" description="TIL" evidence="4">
    <location>
        <begin position="89"/>
        <end position="139"/>
    </location>
</feature>
<accession>A0A0N4Y782</accession>
<dbReference type="OMA" id="RCIRRDQ"/>
<dbReference type="InterPro" id="IPR051368">
    <property type="entry name" value="SerProtInhib-TIL_Domain"/>
</dbReference>
<keyword evidence="2" id="KW-0722">Serine protease inhibitor</keyword>
<evidence type="ECO:0000259" key="4">
    <source>
        <dbReference type="Pfam" id="PF01826"/>
    </source>
</evidence>
<evidence type="ECO:0000313" key="5">
    <source>
        <dbReference type="EMBL" id="VDL75592.1"/>
    </source>
</evidence>
<dbReference type="WBParaSite" id="NBR_0001200201-mRNA-1">
    <property type="protein sequence ID" value="NBR_0001200201-mRNA-1"/>
    <property type="gene ID" value="NBR_0001200201"/>
</dbReference>